<dbReference type="OrthoDB" id="9786516at2"/>
<dbReference type="NCBIfam" id="TIGR01554">
    <property type="entry name" value="major_cap_HK97"/>
    <property type="match status" value="1"/>
</dbReference>
<gene>
    <name evidence="4" type="ORF">SAMN05444164_0733</name>
</gene>
<dbReference type="AlphaFoldDB" id="A0A1H4NUA6"/>
<feature type="coiled-coil region" evidence="2">
    <location>
        <begin position="96"/>
        <end position="123"/>
    </location>
</feature>
<dbReference type="Pfam" id="PF05065">
    <property type="entry name" value="Phage_capsid"/>
    <property type="match status" value="1"/>
</dbReference>
<dbReference type="InterPro" id="IPR024455">
    <property type="entry name" value="Phage_capsid"/>
</dbReference>
<evidence type="ECO:0000256" key="2">
    <source>
        <dbReference type="SAM" id="Coils"/>
    </source>
</evidence>
<name>A0A1H4NUA6_9BRAD</name>
<feature type="domain" description="Phage capsid-like C-terminal" evidence="3">
    <location>
        <begin position="182"/>
        <end position="469"/>
    </location>
</feature>
<organism evidence="4 5">
    <name type="scientific">Bradyrhizobium erythrophlei</name>
    <dbReference type="NCBI Taxonomy" id="1437360"/>
    <lineage>
        <taxon>Bacteria</taxon>
        <taxon>Pseudomonadati</taxon>
        <taxon>Pseudomonadota</taxon>
        <taxon>Alphaproteobacteria</taxon>
        <taxon>Hyphomicrobiales</taxon>
        <taxon>Nitrobacteraceae</taxon>
        <taxon>Bradyrhizobium</taxon>
    </lineage>
</organism>
<dbReference type="RefSeq" id="WP_092114327.1">
    <property type="nucleotide sequence ID" value="NZ_FNTH01000001.1"/>
</dbReference>
<dbReference type="Gene3D" id="3.30.2320.10">
    <property type="entry name" value="hypothetical protein PF0899 domain"/>
    <property type="match status" value="1"/>
</dbReference>
<accession>A0A1H4NUA6</accession>
<reference evidence="4 5" key="1">
    <citation type="submission" date="2016-10" db="EMBL/GenBank/DDBJ databases">
        <authorList>
            <person name="de Groot N.N."/>
        </authorList>
    </citation>
    <scope>NUCLEOTIDE SEQUENCE [LARGE SCALE GENOMIC DNA]</scope>
    <source>
        <strain evidence="4 5">MT12</strain>
    </source>
</reference>
<dbReference type="SUPFAM" id="SSF56563">
    <property type="entry name" value="Major capsid protein gp5"/>
    <property type="match status" value="1"/>
</dbReference>
<proteinExistence type="predicted"/>
<comment type="subcellular location">
    <subcellularLocation>
        <location evidence="1">Virion</location>
    </subcellularLocation>
</comment>
<evidence type="ECO:0000313" key="4">
    <source>
        <dbReference type="EMBL" id="SEB98807.1"/>
    </source>
</evidence>
<evidence type="ECO:0000256" key="1">
    <source>
        <dbReference type="ARBA" id="ARBA00004328"/>
    </source>
</evidence>
<dbReference type="Proteomes" id="UP000198992">
    <property type="component" value="Unassembled WGS sequence"/>
</dbReference>
<dbReference type="EMBL" id="FNTH01000001">
    <property type="protein sequence ID" value="SEB98807.1"/>
    <property type="molecule type" value="Genomic_DNA"/>
</dbReference>
<sequence length="470" mass="50956">MTRHFAPRSLLSAAPRALMLPGVRADVSPAELVQGLTKDLGDFKSAQVEAMKQLEKVVNDFRAANDTSLKAKVDDAVMTEQVNRINAAIDEGVKQQKDIGAKIDKITAEIEKLTEKQASLTVLGNGTKASKDPRTSNPNLPEYAKAFNRYFRRGENAVEGGASALRDLEVKAAMSVGSDPDGGYTVLPEIEQTIDEVVQQISPMRDLATVMTIGTSEYRKLVNQHGTASGWVGEVDSRPQTAGSNLSELKFPIMEMYAMPAASQSLLDDSFVDIGAWIAGEVQLEFARQEGNAFVVGDGQNKPNGIVGGYQTVANNAYAWGKIGFVTTGAAGAFANANPADCLVDLLHSVKSPYRINSTFVANRGTLGAIRKLKDGQGNYLLNMVLRQEGFIEEILGRPAVEMPDMPDMGANSLSVAYGDFKRAYLIIDRIGIRVLRDPYTAKPYVLFYTTKRVGGGVQNFEAFKLLKFA</sequence>
<keyword evidence="2" id="KW-0175">Coiled coil</keyword>
<protein>
    <submittedName>
        <fullName evidence="4">Phage major capsid protein, HK97 family</fullName>
    </submittedName>
</protein>
<evidence type="ECO:0000259" key="3">
    <source>
        <dbReference type="Pfam" id="PF05065"/>
    </source>
</evidence>
<evidence type="ECO:0000313" key="5">
    <source>
        <dbReference type="Proteomes" id="UP000198992"/>
    </source>
</evidence>
<dbReference type="InterPro" id="IPR054612">
    <property type="entry name" value="Phage_capsid-like_C"/>
</dbReference>